<accession>B3PKL9</accession>
<name>B3PKL9_CELJU</name>
<evidence type="ECO:0000256" key="1">
    <source>
        <dbReference type="SAM" id="SignalP"/>
    </source>
</evidence>
<sequence length="696" mass="76148">MFKKYFFIALLFSVNSVAFEYNQKMIEYQGGIISQLNNCGVTYNKDGVFSRGLYGVTSNISSLENDVVDFKKMNNGVVSVLSDGQIYFSPNGRSIDGGNESVLVGKVPLDAPCQGGYACYILPDATILGMDVQNAYIAVLTSKKLFIYNFVDVGPTYSVNFDFSYTVMTGWRNSTTIKPVFISSVDYNGGIFYVQFSNGDIKYANSLGELASTGKLTLLQAAAPLIGQITPYKTGVATLLKDSRVIYAPDIKKPVTGNLLYDGRTQKKVSSIMGYGGYGSSSIFVNFLDGYTTYSPYGTDLLGGGETVEVMKPIDLSAVRSKLVSQFEPIKQQQINSYGHIVVKTEMGVKILNKGDSIEFSGSWAVGYNGSNVIAANAVDFSGKPVAVRVFDKGWDGIEYKWRGRGEQLGTIIHSHDFDQVGKSEIKLTSHKGCAIVAGVSQVGEFPNPFKKNINIEPKYFYSEVTGPGVPTSGNSFFMNLLGVGKDLFFGDYGWNIWTFWTSGGEAFGPMMQYIQYNNNFDFGMTFDRYSRALARKYLPGYQSGTDEVQISTNYIIRHKTGGYCLHPRGGQANPAVGTPLIFHPHCNPFEERLLFTLLPNGSLKHVSSGMCVHPEGGTASSGRRLVLWNSCSDGVSQDNAGNKRLAFGFNDNGSFSHKSSGLCVHPSGGSANPAEGTELVLWSGCNEERLKYRRY</sequence>
<dbReference type="eggNOG" id="ENOG503447C">
    <property type="taxonomic scope" value="Bacteria"/>
</dbReference>
<protein>
    <submittedName>
        <fullName evidence="2">Uncharacterized protein</fullName>
    </submittedName>
</protein>
<organism evidence="2 3">
    <name type="scientific">Cellvibrio japonicus (strain Ueda107)</name>
    <name type="common">Pseudomonas fluorescens subsp. cellulosa</name>
    <dbReference type="NCBI Taxonomy" id="498211"/>
    <lineage>
        <taxon>Bacteria</taxon>
        <taxon>Pseudomonadati</taxon>
        <taxon>Pseudomonadota</taxon>
        <taxon>Gammaproteobacteria</taxon>
        <taxon>Cellvibrionales</taxon>
        <taxon>Cellvibrionaceae</taxon>
        <taxon>Cellvibrio</taxon>
    </lineage>
</organism>
<dbReference type="CDD" id="cd23417">
    <property type="entry name" value="beta-trefoil_Ricin_MytiLec-like"/>
    <property type="match status" value="1"/>
</dbReference>
<evidence type="ECO:0000313" key="3">
    <source>
        <dbReference type="Proteomes" id="UP000001036"/>
    </source>
</evidence>
<feature type="signal peptide" evidence="1">
    <location>
        <begin position="1"/>
        <end position="18"/>
    </location>
</feature>
<dbReference type="Proteomes" id="UP000001036">
    <property type="component" value="Chromosome"/>
</dbReference>
<feature type="chain" id="PRO_5002796667" evidence="1">
    <location>
        <begin position="19"/>
        <end position="696"/>
    </location>
</feature>
<keyword evidence="1" id="KW-0732">Signal</keyword>
<dbReference type="KEGG" id="cja:CJA_0776"/>
<dbReference type="InterPro" id="IPR035992">
    <property type="entry name" value="Ricin_B-like_lectins"/>
</dbReference>
<dbReference type="HOGENOM" id="CLU_395720_0_0_6"/>
<keyword evidence="3" id="KW-1185">Reference proteome</keyword>
<proteinExistence type="predicted"/>
<dbReference type="Gene3D" id="2.80.10.50">
    <property type="match status" value="2"/>
</dbReference>
<gene>
    <name evidence="2" type="ordered locus">CJA_0776</name>
</gene>
<dbReference type="RefSeq" id="WP_012486438.1">
    <property type="nucleotide sequence ID" value="NC_010995.1"/>
</dbReference>
<dbReference type="AlphaFoldDB" id="B3PKL9"/>
<evidence type="ECO:0000313" key="2">
    <source>
        <dbReference type="EMBL" id="ACE83375.1"/>
    </source>
</evidence>
<dbReference type="EMBL" id="CP000934">
    <property type="protein sequence ID" value="ACE83375.1"/>
    <property type="molecule type" value="Genomic_DNA"/>
</dbReference>
<reference evidence="2 3" key="1">
    <citation type="journal article" date="2008" name="J. Bacteriol.">
        <title>Insights into plant cell wall degradation from the genome sequence of the soil bacterium Cellvibrio japonicus.</title>
        <authorList>
            <person name="Deboy R.T."/>
            <person name="Mongodin E.F."/>
            <person name="Fouts D.E."/>
            <person name="Tailford L.E."/>
            <person name="Khouri H."/>
            <person name="Emerson J.B."/>
            <person name="Mohamoud Y."/>
            <person name="Watkins K."/>
            <person name="Henrissat B."/>
            <person name="Gilbert H.J."/>
            <person name="Nelson K.E."/>
        </authorList>
    </citation>
    <scope>NUCLEOTIDE SEQUENCE [LARGE SCALE GENOMIC DNA]</scope>
    <source>
        <strain evidence="2 3">Ueda107</strain>
    </source>
</reference>
<dbReference type="SUPFAM" id="SSF50370">
    <property type="entry name" value="Ricin B-like lectins"/>
    <property type="match status" value="1"/>
</dbReference>